<name>A0ABW4WV25_9BACT</name>
<evidence type="ECO:0000313" key="1">
    <source>
        <dbReference type="EMBL" id="MFD2066588.1"/>
    </source>
</evidence>
<evidence type="ECO:0000313" key="2">
    <source>
        <dbReference type="Proteomes" id="UP001597369"/>
    </source>
</evidence>
<reference evidence="2" key="1">
    <citation type="journal article" date="2019" name="Int. J. Syst. Evol. Microbiol.">
        <title>The Global Catalogue of Microorganisms (GCM) 10K type strain sequencing project: providing services to taxonomists for standard genome sequencing and annotation.</title>
        <authorList>
            <consortium name="The Broad Institute Genomics Platform"/>
            <consortium name="The Broad Institute Genome Sequencing Center for Infectious Disease"/>
            <person name="Wu L."/>
            <person name="Ma J."/>
        </authorList>
    </citation>
    <scope>NUCLEOTIDE SEQUENCE [LARGE SCALE GENOMIC DNA]</scope>
    <source>
        <strain evidence="2">JCM 16545</strain>
    </source>
</reference>
<feature type="non-terminal residue" evidence="1">
    <location>
        <position position="62"/>
    </location>
</feature>
<protein>
    <submittedName>
        <fullName evidence="1">Uncharacterized protein</fullName>
    </submittedName>
</protein>
<sequence length="62" mass="7145">MTAQRRTVSDIGQERSLSTTVDDLKFKLKSFLDFSTALEKTAISQELCKWRFGRKFGPFLLT</sequence>
<dbReference type="EMBL" id="JBHUHV010000021">
    <property type="protein sequence ID" value="MFD2066588.1"/>
    <property type="molecule type" value="Genomic_DNA"/>
</dbReference>
<proteinExistence type="predicted"/>
<gene>
    <name evidence="1" type="ORF">ACFSKU_06805</name>
</gene>
<keyword evidence="2" id="KW-1185">Reference proteome</keyword>
<organism evidence="1 2">
    <name type="scientific">Pontibacter silvestris</name>
    <dbReference type="NCBI Taxonomy" id="2305183"/>
    <lineage>
        <taxon>Bacteria</taxon>
        <taxon>Pseudomonadati</taxon>
        <taxon>Bacteroidota</taxon>
        <taxon>Cytophagia</taxon>
        <taxon>Cytophagales</taxon>
        <taxon>Hymenobacteraceae</taxon>
        <taxon>Pontibacter</taxon>
    </lineage>
</organism>
<comment type="caution">
    <text evidence="1">The sequence shown here is derived from an EMBL/GenBank/DDBJ whole genome shotgun (WGS) entry which is preliminary data.</text>
</comment>
<dbReference type="Proteomes" id="UP001597369">
    <property type="component" value="Unassembled WGS sequence"/>
</dbReference>
<accession>A0ABW4WV25</accession>
<dbReference type="RefSeq" id="WP_377469434.1">
    <property type="nucleotide sequence ID" value="NZ_JBHUHV010000021.1"/>
</dbReference>